<evidence type="ECO:0000256" key="1">
    <source>
        <dbReference type="SAM" id="MobiDB-lite"/>
    </source>
</evidence>
<feature type="compositionally biased region" description="Low complexity" evidence="1">
    <location>
        <begin position="82"/>
        <end position="102"/>
    </location>
</feature>
<organism evidence="2 3">
    <name type="scientific">Glossina palpalis gambiensis</name>
    <dbReference type="NCBI Taxonomy" id="67801"/>
    <lineage>
        <taxon>Eukaryota</taxon>
        <taxon>Metazoa</taxon>
        <taxon>Ecdysozoa</taxon>
        <taxon>Arthropoda</taxon>
        <taxon>Hexapoda</taxon>
        <taxon>Insecta</taxon>
        <taxon>Pterygota</taxon>
        <taxon>Neoptera</taxon>
        <taxon>Endopterygota</taxon>
        <taxon>Diptera</taxon>
        <taxon>Brachycera</taxon>
        <taxon>Muscomorpha</taxon>
        <taxon>Hippoboscoidea</taxon>
        <taxon>Glossinidae</taxon>
        <taxon>Glossina</taxon>
    </lineage>
</organism>
<reference evidence="3" key="1">
    <citation type="submission" date="2015-01" db="EMBL/GenBank/DDBJ databases">
        <authorList>
            <person name="Aksoy S."/>
            <person name="Warren W."/>
            <person name="Wilson R.K."/>
        </authorList>
    </citation>
    <scope>NUCLEOTIDE SEQUENCE [LARGE SCALE GENOMIC DNA]</scope>
    <source>
        <strain evidence="3">IAEA</strain>
    </source>
</reference>
<name>A0A1B0AP90_9MUSC</name>
<evidence type="ECO:0000313" key="2">
    <source>
        <dbReference type="EnsemblMetazoa" id="GPPI003660-PA"/>
    </source>
</evidence>
<sequence length="108" mass="10632">GLLACCGLRIIGGEGIAGGLSPSGGDCKRPPQSVGDEIFCAKFFCEAEGLGLDEVLASSVEIDHFPMVALKEVFAKRSSSGVSSMSASAPSSASSSSSSSVSIGGEGG</sequence>
<dbReference type="EnsemblMetazoa" id="GPPI003660-RA">
    <property type="protein sequence ID" value="GPPI003660-PA"/>
    <property type="gene ID" value="GPPI003660"/>
</dbReference>
<dbReference type="EMBL" id="JXJN01001281">
    <property type="status" value="NOT_ANNOTATED_CDS"/>
    <property type="molecule type" value="Genomic_DNA"/>
</dbReference>
<proteinExistence type="predicted"/>
<keyword evidence="3" id="KW-1185">Reference proteome</keyword>
<feature type="region of interest" description="Disordered" evidence="1">
    <location>
        <begin position="82"/>
        <end position="108"/>
    </location>
</feature>
<accession>A0A1B0AP90</accession>
<dbReference type="Proteomes" id="UP000092460">
    <property type="component" value="Unassembled WGS sequence"/>
</dbReference>
<evidence type="ECO:0000313" key="3">
    <source>
        <dbReference type="Proteomes" id="UP000092460"/>
    </source>
</evidence>
<dbReference type="VEuPathDB" id="VectorBase:GPPI003660"/>
<protein>
    <submittedName>
        <fullName evidence="2">Uncharacterized protein</fullName>
    </submittedName>
</protein>
<dbReference type="AlphaFoldDB" id="A0A1B0AP90"/>
<reference evidence="2" key="2">
    <citation type="submission" date="2020-05" db="UniProtKB">
        <authorList>
            <consortium name="EnsemblMetazoa"/>
        </authorList>
    </citation>
    <scope>IDENTIFICATION</scope>
    <source>
        <strain evidence="2">IAEA</strain>
    </source>
</reference>